<feature type="domain" description="Phage tail fibre protein N-terminal" evidence="1">
    <location>
        <begin position="3"/>
        <end position="149"/>
    </location>
</feature>
<evidence type="ECO:0000313" key="3">
    <source>
        <dbReference type="EMBL" id="ABB40187.1"/>
    </source>
</evidence>
<feature type="domain" description="Putative tail fiber protein gp53-like C-terminal" evidence="2">
    <location>
        <begin position="437"/>
        <end position="519"/>
    </location>
</feature>
<sequence>MSLIITKAGLLALSAAETSGAKLQATHMAVGDGSGQPPEHTNASTALVNEVWRGALDAITLREDGQTESGQAVEFRAHIPMTTGGWYIREVAIYADDVLLAIGAHPVMWKPSPDDPTKLEHTIYAPVVFGNAATLALTIDPSKVLATQQAVDEAVAAHNVSPNAHGNVFKALDDHIGDQNDPHATLPPGGDPGQTIIKQTDGRLAWGAVTGMPVGALLFSTTGTPLPGTVAVNVKQKFTLGTYPQLEAWVRSCGGYLATEAEWDAEAAAQEGSCGKYCLTDTHIILPCYRHYFSAAQNGAAGKAAGDWAGDAIRNLTGELKSSTSPNSLFPSLRDTASATGVFQVNAEDLGGRIDQSVNTYIAAERVLFDASRVVPTADENRPKTSYLLPCIKAFDVAVNTAQVDMQALAAQVSAINGNKVDRSEWTQSLGESGWQRLPSGLILQWGTGSVSTGVATEVTLPIAYPNAQLSCVAVIGIDYGSVGNDAIAVYNRMAGKFTLKGEHSGSTVMPYSYISIGY</sequence>
<dbReference type="Proteomes" id="UP000002710">
    <property type="component" value="Chromosome"/>
</dbReference>
<protein>
    <submittedName>
        <fullName evidence="3">Tail fiber protein, putative</fullName>
    </submittedName>
</protein>
<name>Q30VV9_OLEA2</name>
<dbReference type="HOGENOM" id="CLU_568414_0_0_7"/>
<dbReference type="AlphaFoldDB" id="Q30VV9"/>
<organism evidence="3 4">
    <name type="scientific">Oleidesulfovibrio alaskensis (strain ATCC BAA-1058 / DSM 17464 / G20)</name>
    <name type="common">Desulfovibrio alaskensis</name>
    <dbReference type="NCBI Taxonomy" id="207559"/>
    <lineage>
        <taxon>Bacteria</taxon>
        <taxon>Pseudomonadati</taxon>
        <taxon>Thermodesulfobacteriota</taxon>
        <taxon>Desulfovibrionia</taxon>
        <taxon>Desulfovibrionales</taxon>
        <taxon>Desulfovibrionaceae</taxon>
        <taxon>Oleidesulfovibrio</taxon>
    </lineage>
</organism>
<dbReference type="STRING" id="207559.Dde_3393"/>
<dbReference type="EMBL" id="CP000112">
    <property type="protein sequence ID" value="ABB40187.1"/>
    <property type="molecule type" value="Genomic_DNA"/>
</dbReference>
<dbReference type="InterPro" id="IPR022225">
    <property type="entry name" value="Phage_tail_fibre_N"/>
</dbReference>
<dbReference type="Pfam" id="PF21882">
    <property type="entry name" value="Gp53-like_C"/>
    <property type="match status" value="1"/>
</dbReference>
<dbReference type="eggNOG" id="COG5301">
    <property type="taxonomic scope" value="Bacteria"/>
</dbReference>
<dbReference type="Gene3D" id="2.60.40.3940">
    <property type="match status" value="1"/>
</dbReference>
<dbReference type="KEGG" id="dde:Dde_3393"/>
<proteinExistence type="predicted"/>
<dbReference type="InterPro" id="IPR051934">
    <property type="entry name" value="Phage_Tail_Fiber_Structural"/>
</dbReference>
<evidence type="ECO:0000313" key="4">
    <source>
        <dbReference type="Proteomes" id="UP000002710"/>
    </source>
</evidence>
<evidence type="ECO:0000259" key="2">
    <source>
        <dbReference type="Pfam" id="PF21882"/>
    </source>
</evidence>
<dbReference type="InterPro" id="IPR054075">
    <property type="entry name" value="Gp53-like_C"/>
</dbReference>
<accession>Q30VV9</accession>
<dbReference type="PANTHER" id="PTHR35191">
    <property type="entry name" value="PROPHAGE SIDE TAIL FIBER PROTEIN HOMOLOG STFQ-RELATED"/>
    <property type="match status" value="1"/>
</dbReference>
<reference evidence="3 4" key="1">
    <citation type="journal article" date="2011" name="J. Bacteriol.">
        <title>Complete genome sequence and updated annotation of Desulfovibrio alaskensis G20.</title>
        <authorList>
            <person name="Hauser L.J."/>
            <person name="Land M.L."/>
            <person name="Brown S.D."/>
            <person name="Larimer F."/>
            <person name="Keller K.L."/>
            <person name="Rapp-Giles B.J."/>
            <person name="Price M.N."/>
            <person name="Lin M."/>
            <person name="Bruce D.C."/>
            <person name="Detter J.C."/>
            <person name="Tapia R."/>
            <person name="Han C.S."/>
            <person name="Goodwin L.A."/>
            <person name="Cheng J.F."/>
            <person name="Pitluck S."/>
            <person name="Copeland A."/>
            <person name="Lucas S."/>
            <person name="Nolan M."/>
            <person name="Lapidus A.L."/>
            <person name="Palumbo A.V."/>
            <person name="Wall J.D."/>
        </authorList>
    </citation>
    <scope>NUCLEOTIDE SEQUENCE [LARGE SCALE GENOMIC DNA]</scope>
    <source>
        <strain evidence="4">ATCC BAA 1058 / DSM 17464 / G20</strain>
    </source>
</reference>
<gene>
    <name evidence="3" type="ordered locus">Dde_3393</name>
</gene>
<evidence type="ECO:0000259" key="1">
    <source>
        <dbReference type="Pfam" id="PF12571"/>
    </source>
</evidence>
<dbReference type="RefSeq" id="WP_011369110.1">
    <property type="nucleotide sequence ID" value="NC_007519.1"/>
</dbReference>
<dbReference type="Pfam" id="PF12571">
    <property type="entry name" value="Phage_tail_fib"/>
    <property type="match status" value="1"/>
</dbReference>
<dbReference type="PANTHER" id="PTHR35191:SF1">
    <property type="entry name" value="PROPHAGE SIDE TAIL FIBER PROTEIN HOMOLOG STFQ-RELATED"/>
    <property type="match status" value="1"/>
</dbReference>
<keyword evidence="4" id="KW-1185">Reference proteome</keyword>